<dbReference type="GO" id="GO:0031119">
    <property type="term" value="P:tRNA pseudouridine synthesis"/>
    <property type="evidence" value="ECO:0007669"/>
    <property type="project" value="UniProtKB-UniRule"/>
</dbReference>
<proteinExistence type="inferred from homology"/>
<dbReference type="EMBL" id="SNXC01000014">
    <property type="protein sequence ID" value="TDO96413.1"/>
    <property type="molecule type" value="Genomic_DNA"/>
</dbReference>
<keyword evidence="3 4" id="KW-0413">Isomerase</keyword>
<evidence type="ECO:0000313" key="6">
    <source>
        <dbReference type="EMBL" id="TDO96413.1"/>
    </source>
</evidence>
<dbReference type="Gene3D" id="3.30.2350.20">
    <property type="entry name" value="TruD, catalytic domain"/>
    <property type="match status" value="1"/>
</dbReference>
<accession>A0A4R6M529</accession>
<dbReference type="OrthoDB" id="1550679at2"/>
<dbReference type="InterPro" id="IPR011760">
    <property type="entry name" value="PsdUridine_synth_TruD_insert"/>
</dbReference>
<dbReference type="GO" id="GO:0160150">
    <property type="term" value="F:tRNA pseudouridine(13) synthase activity"/>
    <property type="evidence" value="ECO:0007669"/>
    <property type="project" value="UniProtKB-EC"/>
</dbReference>
<dbReference type="Gene3D" id="3.30.2340.10">
    <property type="entry name" value="TruD, insertion domain"/>
    <property type="match status" value="1"/>
</dbReference>
<dbReference type="SUPFAM" id="SSF55120">
    <property type="entry name" value="Pseudouridine synthase"/>
    <property type="match status" value="1"/>
</dbReference>
<evidence type="ECO:0000259" key="5">
    <source>
        <dbReference type="PROSITE" id="PS50984"/>
    </source>
</evidence>
<dbReference type="HAMAP" id="MF_01082">
    <property type="entry name" value="TruD"/>
    <property type="match status" value="1"/>
</dbReference>
<dbReference type="InterPro" id="IPR050170">
    <property type="entry name" value="TruD_pseudoU_synthase"/>
</dbReference>
<dbReference type="RefSeq" id="WP_133504705.1">
    <property type="nucleotide sequence ID" value="NZ_SNXC01000014.1"/>
</dbReference>
<feature type="domain" description="TRUD" evidence="5">
    <location>
        <begin position="171"/>
        <end position="325"/>
    </location>
</feature>
<dbReference type="PANTHER" id="PTHR47811:SF1">
    <property type="entry name" value="TRNA PSEUDOURIDINE SYNTHASE D"/>
    <property type="match status" value="1"/>
</dbReference>
<dbReference type="GO" id="GO:0005829">
    <property type="term" value="C:cytosol"/>
    <property type="evidence" value="ECO:0007669"/>
    <property type="project" value="TreeGrafter"/>
</dbReference>
<dbReference type="InterPro" id="IPR020103">
    <property type="entry name" value="PsdUridine_synth_cat_dom_sf"/>
</dbReference>
<dbReference type="PROSITE" id="PS50984">
    <property type="entry name" value="TRUD"/>
    <property type="match status" value="1"/>
</dbReference>
<keyword evidence="2 4" id="KW-0819">tRNA processing</keyword>
<comment type="similarity">
    <text evidence="1 4">Belongs to the pseudouridine synthase TruD family.</text>
</comment>
<reference evidence="6 7" key="1">
    <citation type="submission" date="2019-03" db="EMBL/GenBank/DDBJ databases">
        <title>Genomic Encyclopedia of Type Strains, Phase III (KMG-III): the genomes of soil and plant-associated and newly described type strains.</title>
        <authorList>
            <person name="Whitman W."/>
        </authorList>
    </citation>
    <scope>NUCLEOTIDE SEQUENCE [LARGE SCALE GENOMIC DNA]</scope>
    <source>
        <strain evidence="6 7">CECT 7378</strain>
    </source>
</reference>
<dbReference type="PIRSF" id="PIRSF037016">
    <property type="entry name" value="Pseudouridin_synth_euk_prd"/>
    <property type="match status" value="1"/>
</dbReference>
<dbReference type="EC" id="5.4.99.27" evidence="4"/>
<evidence type="ECO:0000313" key="7">
    <source>
        <dbReference type="Proteomes" id="UP000294656"/>
    </source>
</evidence>
<comment type="function">
    <text evidence="4">Responsible for synthesis of pseudouridine from uracil-13 in transfer RNAs.</text>
</comment>
<evidence type="ECO:0000256" key="1">
    <source>
        <dbReference type="ARBA" id="ARBA00007953"/>
    </source>
</evidence>
<dbReference type="GO" id="GO:0003723">
    <property type="term" value="F:RNA binding"/>
    <property type="evidence" value="ECO:0007669"/>
    <property type="project" value="InterPro"/>
</dbReference>
<organism evidence="6 7">
    <name type="scientific">Marinomonas balearica</name>
    <dbReference type="NCBI Taxonomy" id="491947"/>
    <lineage>
        <taxon>Bacteria</taxon>
        <taxon>Pseudomonadati</taxon>
        <taxon>Pseudomonadota</taxon>
        <taxon>Gammaproteobacteria</taxon>
        <taxon>Oceanospirillales</taxon>
        <taxon>Oceanospirillaceae</taxon>
        <taxon>Marinomonas</taxon>
    </lineage>
</organism>
<gene>
    <name evidence="4" type="primary">truD</name>
    <name evidence="6" type="ORF">DFP79_2988</name>
</gene>
<feature type="active site" description="Nucleophile" evidence="4">
    <location>
        <position position="90"/>
    </location>
</feature>
<evidence type="ECO:0000256" key="3">
    <source>
        <dbReference type="ARBA" id="ARBA00023235"/>
    </source>
</evidence>
<dbReference type="AlphaFoldDB" id="A0A4R6M529"/>
<dbReference type="Pfam" id="PF01142">
    <property type="entry name" value="TruD"/>
    <property type="match status" value="2"/>
</dbReference>
<keyword evidence="7" id="KW-1185">Reference proteome</keyword>
<dbReference type="InterPro" id="IPR043165">
    <property type="entry name" value="TruD_insert_sf"/>
</dbReference>
<dbReference type="PANTHER" id="PTHR47811">
    <property type="entry name" value="TRNA PSEUDOURIDINE SYNTHASE D"/>
    <property type="match status" value="1"/>
</dbReference>
<comment type="catalytic activity">
    <reaction evidence="4">
        <text>uridine(13) in tRNA = pseudouridine(13) in tRNA</text>
        <dbReference type="Rhea" id="RHEA:42540"/>
        <dbReference type="Rhea" id="RHEA-COMP:10105"/>
        <dbReference type="Rhea" id="RHEA-COMP:10106"/>
        <dbReference type="ChEBI" id="CHEBI:65314"/>
        <dbReference type="ChEBI" id="CHEBI:65315"/>
        <dbReference type="EC" id="5.4.99.27"/>
    </reaction>
</comment>
<dbReference type="InterPro" id="IPR042214">
    <property type="entry name" value="TruD_catalytic"/>
</dbReference>
<evidence type="ECO:0000256" key="4">
    <source>
        <dbReference type="HAMAP-Rule" id="MF_01082"/>
    </source>
</evidence>
<name>A0A4R6M529_9GAMM</name>
<sequence length="385" mass="44442">MLECEKGELSPQLNTEWSYAWGAPTVSGKFKVYPQDFYVEETLGFEPSGAGEFLYVFIEKIGINTDFLAKRLAQIADISANRISYAGVKDRHACTRQWFCLHLLGKPVDFSGLNDAFRSPEQVRVLKEVRHSKKLKMGGHKGNRFVLRIRELHRRESDQFLARLELVKRYGVPNYFGAQRFGINGNNLHHGLDFVGRGRQSKRRLSKTEGFWLSAIRSWFFNESLHCQVQGGQWESLYVGDIMQYWSRNEQLRVKELSNDTLLALRTGQCSPLHPLLSEGWEKGTSETRASIIRNIIEQRTDLYKGFLTFDCCREDRLTRLIPMDMAWELLESKKSETSTQEPSEDLILQFELPKGAFATTVMRELMNLEDCSQYVRTGGQEDKK</sequence>
<protein>
    <recommendedName>
        <fullName evidence="4">tRNA pseudouridine synthase D</fullName>
        <ecNumber evidence="4">5.4.99.27</ecNumber>
    </recommendedName>
    <alternativeName>
        <fullName evidence="4">tRNA pseudouridine(13) synthase</fullName>
    </alternativeName>
    <alternativeName>
        <fullName evidence="4">tRNA pseudouridylate synthase D</fullName>
    </alternativeName>
    <alternativeName>
        <fullName evidence="4">tRNA-uridine isomerase D</fullName>
    </alternativeName>
</protein>
<comment type="caution">
    <text evidence="6">The sequence shown here is derived from an EMBL/GenBank/DDBJ whole genome shotgun (WGS) entry which is preliminary data.</text>
</comment>
<evidence type="ECO:0000256" key="2">
    <source>
        <dbReference type="ARBA" id="ARBA00022694"/>
    </source>
</evidence>
<dbReference type="Proteomes" id="UP000294656">
    <property type="component" value="Unassembled WGS sequence"/>
</dbReference>
<dbReference type="InterPro" id="IPR001656">
    <property type="entry name" value="PsdUridine_synth_TruD"/>
</dbReference>